<dbReference type="InterPro" id="IPR045337">
    <property type="entry name" value="MmgE_PrpD_C"/>
</dbReference>
<dbReference type="PANTHER" id="PTHR16943">
    <property type="entry name" value="2-METHYLCITRATE DEHYDRATASE-RELATED"/>
    <property type="match status" value="1"/>
</dbReference>
<dbReference type="InterPro" id="IPR042188">
    <property type="entry name" value="MmgE/PrpD_sf_2"/>
</dbReference>
<comment type="similarity">
    <text evidence="1">Belongs to the PrpD family.</text>
</comment>
<protein>
    <submittedName>
        <fullName evidence="3">2-methylcitrate dehydratase PrpD</fullName>
    </submittedName>
</protein>
<keyword evidence="4" id="KW-1185">Reference proteome</keyword>
<dbReference type="Gene3D" id="3.30.1330.120">
    <property type="entry name" value="2-methylcitrate dehydratase PrpD"/>
    <property type="match status" value="1"/>
</dbReference>
<comment type="caution">
    <text evidence="3">The sequence shown here is derived from an EMBL/GenBank/DDBJ whole genome shotgun (WGS) entry which is preliminary data.</text>
</comment>
<evidence type="ECO:0000313" key="3">
    <source>
        <dbReference type="EMBL" id="MBB5696178.1"/>
    </source>
</evidence>
<feature type="domain" description="MmgE/PrpD C-terminal" evidence="2">
    <location>
        <begin position="3"/>
        <end position="164"/>
    </location>
</feature>
<dbReference type="Gene3D" id="1.10.4100.10">
    <property type="entry name" value="2-methylcitrate dehydratase PrpD"/>
    <property type="match status" value="1"/>
</dbReference>
<accession>A0A840Y4X8</accession>
<dbReference type="GO" id="GO:0016829">
    <property type="term" value="F:lyase activity"/>
    <property type="evidence" value="ECO:0007669"/>
    <property type="project" value="InterPro"/>
</dbReference>
<dbReference type="Pfam" id="PF19305">
    <property type="entry name" value="MmgE_PrpD_C"/>
    <property type="match status" value="1"/>
</dbReference>
<sequence length="196" mass="21469">MTSIHTALDSLRGIMSQHGLRHADIASVEVGCGHMTHVHTAWPYRPEGITSAQMNLFFGLGLIATGGSVGAGDFTEARLRDPLILDFIRRVSAHEDAELEAMGPEYRHACRMVVTTRDGRRLPHEELRRRGSPENPVTFAELEAKFRANLAGLLSEGEMRTVVDAVGDFETLRDVGPVVAVLSKPRPHAPSRRDAA</sequence>
<dbReference type="InterPro" id="IPR042183">
    <property type="entry name" value="MmgE/PrpD_sf_1"/>
</dbReference>
<dbReference type="InterPro" id="IPR005656">
    <property type="entry name" value="MmgE_PrpD"/>
</dbReference>
<evidence type="ECO:0000259" key="2">
    <source>
        <dbReference type="Pfam" id="PF19305"/>
    </source>
</evidence>
<dbReference type="EMBL" id="JACIJD010000032">
    <property type="protein sequence ID" value="MBB5696178.1"/>
    <property type="molecule type" value="Genomic_DNA"/>
</dbReference>
<reference evidence="3 4" key="1">
    <citation type="submission" date="2020-08" db="EMBL/GenBank/DDBJ databases">
        <title>Genomic Encyclopedia of Type Strains, Phase IV (KMG-IV): sequencing the most valuable type-strain genomes for metagenomic binning, comparative biology and taxonomic classification.</title>
        <authorList>
            <person name="Goeker M."/>
        </authorList>
    </citation>
    <scope>NUCLEOTIDE SEQUENCE [LARGE SCALE GENOMIC DNA]</scope>
    <source>
        <strain evidence="3 4">DSM 25622</strain>
    </source>
</reference>
<organism evidence="3 4">
    <name type="scientific">Muricoccus pecuniae</name>
    <dbReference type="NCBI Taxonomy" id="693023"/>
    <lineage>
        <taxon>Bacteria</taxon>
        <taxon>Pseudomonadati</taxon>
        <taxon>Pseudomonadota</taxon>
        <taxon>Alphaproteobacteria</taxon>
        <taxon>Acetobacterales</taxon>
        <taxon>Roseomonadaceae</taxon>
        <taxon>Muricoccus</taxon>
    </lineage>
</organism>
<proteinExistence type="inferred from homology"/>
<evidence type="ECO:0000313" key="4">
    <source>
        <dbReference type="Proteomes" id="UP000580654"/>
    </source>
</evidence>
<evidence type="ECO:0000256" key="1">
    <source>
        <dbReference type="ARBA" id="ARBA00006174"/>
    </source>
</evidence>
<dbReference type="AlphaFoldDB" id="A0A840Y4X8"/>
<name>A0A840Y4X8_9PROT</name>
<dbReference type="InterPro" id="IPR036148">
    <property type="entry name" value="MmgE/PrpD_sf"/>
</dbReference>
<gene>
    <name evidence="3" type="ORF">FHS87_004248</name>
</gene>
<dbReference type="SUPFAM" id="SSF103378">
    <property type="entry name" value="2-methylcitrate dehydratase PrpD"/>
    <property type="match status" value="1"/>
</dbReference>
<dbReference type="Proteomes" id="UP000580654">
    <property type="component" value="Unassembled WGS sequence"/>
</dbReference>
<dbReference type="PANTHER" id="PTHR16943:SF8">
    <property type="entry name" value="2-METHYLCITRATE DEHYDRATASE"/>
    <property type="match status" value="1"/>
</dbReference>